<protein>
    <submittedName>
        <fullName evidence="2">HTH-type transcriptional repressor NsrR</fullName>
    </submittedName>
</protein>
<dbReference type="PATRIC" id="fig|291169.3.peg.1342"/>
<sequence>MQLTTHTDYALRLLVYLAVHHGKQPATIQDAATRFDISSNHLAKVAQTLVQHGYIVSHRGRGGGLKLALPVADIGIGKLVRKTENLQLLPCFSDEIACPIQPACILRNALHKAQAAFLNVLDDYTLADVIFNKDRLQELLEIPEST</sequence>
<dbReference type="GO" id="GO:0003700">
    <property type="term" value="F:DNA-binding transcription factor activity"/>
    <property type="evidence" value="ECO:0007669"/>
    <property type="project" value="TreeGrafter"/>
</dbReference>
<gene>
    <name evidence="2" type="primary">nsrR</name>
    <name evidence="2" type="ORF">A9E74_01336</name>
</gene>
<accession>A0A1E3GSA7</accession>
<evidence type="ECO:0000256" key="1">
    <source>
        <dbReference type="ARBA" id="ARBA00023125"/>
    </source>
</evidence>
<dbReference type="Gene3D" id="1.10.10.10">
    <property type="entry name" value="Winged helix-like DNA-binding domain superfamily/Winged helix DNA-binding domain"/>
    <property type="match status" value="1"/>
</dbReference>
<dbReference type="PANTHER" id="PTHR33221:SF4">
    <property type="entry name" value="HTH-TYPE TRANSCRIPTIONAL REPRESSOR NSRR"/>
    <property type="match status" value="1"/>
</dbReference>
<evidence type="ECO:0000313" key="3">
    <source>
        <dbReference type="Proteomes" id="UP000094379"/>
    </source>
</evidence>
<name>A0A1E3GSA7_9GAMM</name>
<dbReference type="InterPro" id="IPR036390">
    <property type="entry name" value="WH_DNA-bd_sf"/>
</dbReference>
<dbReference type="AlphaFoldDB" id="A0A1E3GSA7"/>
<dbReference type="Pfam" id="PF02082">
    <property type="entry name" value="Rrf2"/>
    <property type="match status" value="1"/>
</dbReference>
<dbReference type="InterPro" id="IPR000944">
    <property type="entry name" value="Tscrpt_reg_Rrf2"/>
</dbReference>
<dbReference type="PROSITE" id="PS51197">
    <property type="entry name" value="HTH_RRF2_2"/>
    <property type="match status" value="1"/>
</dbReference>
<dbReference type="PANTHER" id="PTHR33221">
    <property type="entry name" value="WINGED HELIX-TURN-HELIX TRANSCRIPTIONAL REGULATOR, RRF2 FAMILY"/>
    <property type="match status" value="1"/>
</dbReference>
<dbReference type="STRING" id="291169.A9E74_01336"/>
<dbReference type="Proteomes" id="UP000094379">
    <property type="component" value="Unassembled WGS sequence"/>
</dbReference>
<reference evidence="2 3" key="1">
    <citation type="submission" date="2016-07" db="EMBL/GenBank/DDBJ databases">
        <title>Draft Genome Sequence of Methylophaga muralis Bur 1.</title>
        <authorList>
            <person name="Vasilenko O.V."/>
            <person name="Doronina N.V."/>
            <person name="Shmareva M.N."/>
            <person name="Tarlachkov S.V."/>
            <person name="Mustakhimov I."/>
            <person name="Trotsenko Y.A."/>
        </authorList>
    </citation>
    <scope>NUCLEOTIDE SEQUENCE [LARGE SCALE GENOMIC DNA]</scope>
    <source>
        <strain evidence="2 3">Bur 1</strain>
    </source>
</reference>
<comment type="caution">
    <text evidence="2">The sequence shown here is derived from an EMBL/GenBank/DDBJ whole genome shotgun (WGS) entry which is preliminary data.</text>
</comment>
<keyword evidence="1" id="KW-0238">DNA-binding</keyword>
<dbReference type="GO" id="GO:0005829">
    <property type="term" value="C:cytosol"/>
    <property type="evidence" value="ECO:0007669"/>
    <property type="project" value="TreeGrafter"/>
</dbReference>
<dbReference type="SUPFAM" id="SSF46785">
    <property type="entry name" value="Winged helix' DNA-binding domain"/>
    <property type="match status" value="1"/>
</dbReference>
<dbReference type="RefSeq" id="WP_069295818.1">
    <property type="nucleotide sequence ID" value="NZ_MCRI01000011.1"/>
</dbReference>
<dbReference type="InterPro" id="IPR036388">
    <property type="entry name" value="WH-like_DNA-bd_sf"/>
</dbReference>
<dbReference type="NCBIfam" id="TIGR00738">
    <property type="entry name" value="rrf2_super"/>
    <property type="match status" value="1"/>
</dbReference>
<organism evidence="2 3">
    <name type="scientific">Methylophaga muralis</name>
    <dbReference type="NCBI Taxonomy" id="291169"/>
    <lineage>
        <taxon>Bacteria</taxon>
        <taxon>Pseudomonadati</taxon>
        <taxon>Pseudomonadota</taxon>
        <taxon>Gammaproteobacteria</taxon>
        <taxon>Thiotrichales</taxon>
        <taxon>Piscirickettsiaceae</taxon>
        <taxon>Methylophaga</taxon>
    </lineage>
</organism>
<dbReference type="GO" id="GO:0003677">
    <property type="term" value="F:DNA binding"/>
    <property type="evidence" value="ECO:0007669"/>
    <property type="project" value="UniProtKB-KW"/>
</dbReference>
<keyword evidence="3" id="KW-1185">Reference proteome</keyword>
<evidence type="ECO:0000313" key="2">
    <source>
        <dbReference type="EMBL" id="ODN66942.1"/>
    </source>
</evidence>
<proteinExistence type="predicted"/>
<dbReference type="EMBL" id="MCRI01000011">
    <property type="protein sequence ID" value="ODN66942.1"/>
    <property type="molecule type" value="Genomic_DNA"/>
</dbReference>